<sequence length="86" mass="9825">MRRQPKEFYAAGIWALIKRWDKCVNIVRRKGVDGFSVVTPGLLTDPVPISLSSDSLTDDWAPTEHKPNFAITKLLVEYVMHNSFSY</sequence>
<dbReference type="EMBL" id="BGPR01004741">
    <property type="protein sequence ID" value="GBN02842.1"/>
    <property type="molecule type" value="Genomic_DNA"/>
</dbReference>
<protein>
    <submittedName>
        <fullName evidence="1">Uncharacterized protein</fullName>
    </submittedName>
</protein>
<comment type="caution">
    <text evidence="1">The sequence shown here is derived from an EMBL/GenBank/DDBJ whole genome shotgun (WGS) entry which is preliminary data.</text>
</comment>
<dbReference type="Proteomes" id="UP000499080">
    <property type="component" value="Unassembled WGS sequence"/>
</dbReference>
<name>A0A4Y2KLA9_ARAVE</name>
<dbReference type="AlphaFoldDB" id="A0A4Y2KLA9"/>
<evidence type="ECO:0000313" key="2">
    <source>
        <dbReference type="Proteomes" id="UP000499080"/>
    </source>
</evidence>
<proteinExistence type="predicted"/>
<reference evidence="1 2" key="1">
    <citation type="journal article" date="2019" name="Sci. Rep.">
        <title>Orb-weaving spider Araneus ventricosus genome elucidates the spidroin gene catalogue.</title>
        <authorList>
            <person name="Kono N."/>
            <person name="Nakamura H."/>
            <person name="Ohtoshi R."/>
            <person name="Moran D.A.P."/>
            <person name="Shinohara A."/>
            <person name="Yoshida Y."/>
            <person name="Fujiwara M."/>
            <person name="Mori M."/>
            <person name="Tomita M."/>
            <person name="Arakawa K."/>
        </authorList>
    </citation>
    <scope>NUCLEOTIDE SEQUENCE [LARGE SCALE GENOMIC DNA]</scope>
</reference>
<evidence type="ECO:0000313" key="1">
    <source>
        <dbReference type="EMBL" id="GBN02842.1"/>
    </source>
</evidence>
<accession>A0A4Y2KLA9</accession>
<organism evidence="1 2">
    <name type="scientific">Araneus ventricosus</name>
    <name type="common">Orbweaver spider</name>
    <name type="synonym">Epeira ventricosa</name>
    <dbReference type="NCBI Taxonomy" id="182803"/>
    <lineage>
        <taxon>Eukaryota</taxon>
        <taxon>Metazoa</taxon>
        <taxon>Ecdysozoa</taxon>
        <taxon>Arthropoda</taxon>
        <taxon>Chelicerata</taxon>
        <taxon>Arachnida</taxon>
        <taxon>Araneae</taxon>
        <taxon>Araneomorphae</taxon>
        <taxon>Entelegynae</taxon>
        <taxon>Araneoidea</taxon>
        <taxon>Araneidae</taxon>
        <taxon>Araneus</taxon>
    </lineage>
</organism>
<keyword evidence="2" id="KW-1185">Reference proteome</keyword>
<gene>
    <name evidence="1" type="ORF">AVEN_72898_1</name>
</gene>